<protein>
    <recommendedName>
        <fullName evidence="1">Dockerin domain-containing protein</fullName>
    </recommendedName>
</protein>
<organism evidence="3 5">
    <name type="scientific">Ruminococcus flavefaciens</name>
    <dbReference type="NCBI Taxonomy" id="1265"/>
    <lineage>
        <taxon>Bacteria</taxon>
        <taxon>Bacillati</taxon>
        <taxon>Bacillota</taxon>
        <taxon>Clostridia</taxon>
        <taxon>Eubacteriales</taxon>
        <taxon>Oscillospiraceae</taxon>
        <taxon>Ruminococcus</taxon>
    </lineage>
</organism>
<gene>
    <name evidence="2" type="ORF">SAMN02910265_01001</name>
    <name evidence="3" type="ORF">SAMN04487860_104123</name>
</gene>
<accession>A0A1M7IHS0</accession>
<dbReference type="PROSITE" id="PS51766">
    <property type="entry name" value="DOCKERIN"/>
    <property type="match status" value="1"/>
</dbReference>
<dbReference type="Pfam" id="PF00404">
    <property type="entry name" value="Dockerin_1"/>
    <property type="match status" value="1"/>
</dbReference>
<dbReference type="Gene3D" id="1.10.1330.10">
    <property type="entry name" value="Dockerin domain"/>
    <property type="match status" value="2"/>
</dbReference>
<dbReference type="SUPFAM" id="SSF63446">
    <property type="entry name" value="Type I dockerin domain"/>
    <property type="match status" value="1"/>
</dbReference>
<dbReference type="EMBL" id="FRCT01000004">
    <property type="protein sequence ID" value="SHM40215.1"/>
    <property type="molecule type" value="Genomic_DNA"/>
</dbReference>
<dbReference type="EMBL" id="FNWV01000002">
    <property type="protein sequence ID" value="SEH48643.1"/>
    <property type="molecule type" value="Genomic_DNA"/>
</dbReference>
<feature type="domain" description="Dockerin" evidence="1">
    <location>
        <begin position="3"/>
        <end position="76"/>
    </location>
</feature>
<dbReference type="GO" id="GO:0000272">
    <property type="term" value="P:polysaccharide catabolic process"/>
    <property type="evidence" value="ECO:0007669"/>
    <property type="project" value="InterPro"/>
</dbReference>
<name>A0A1M7IHS0_RUMFL</name>
<evidence type="ECO:0000313" key="2">
    <source>
        <dbReference type="EMBL" id="SEH48643.1"/>
    </source>
</evidence>
<reference evidence="2 4" key="1">
    <citation type="submission" date="2016-10" db="EMBL/GenBank/DDBJ databases">
        <authorList>
            <person name="de Groot N.N."/>
        </authorList>
    </citation>
    <scope>NUCLEOTIDE SEQUENCE [LARGE SCALE GENOMIC DNA]</scope>
    <source>
        <strain evidence="2 4">YAD2003</strain>
    </source>
</reference>
<sequence length="87" mass="9642">MDDQFLLGDVNGDKQINAVDVLSVLAYYALIFTDKDGDYNQQQKKPADVNNDGAINAVDVSNILAYYAYVSTTKENVAALEEYIKTK</sequence>
<evidence type="ECO:0000313" key="5">
    <source>
        <dbReference type="Proteomes" id="UP000184394"/>
    </source>
</evidence>
<dbReference type="PROSITE" id="PS00018">
    <property type="entry name" value="EF_HAND_1"/>
    <property type="match status" value="2"/>
</dbReference>
<dbReference type="InterPro" id="IPR018247">
    <property type="entry name" value="EF_Hand_1_Ca_BS"/>
</dbReference>
<evidence type="ECO:0000313" key="4">
    <source>
        <dbReference type="Proteomes" id="UP000183190"/>
    </source>
</evidence>
<dbReference type="InterPro" id="IPR036439">
    <property type="entry name" value="Dockerin_dom_sf"/>
</dbReference>
<dbReference type="GO" id="GO:0004553">
    <property type="term" value="F:hydrolase activity, hydrolyzing O-glycosyl compounds"/>
    <property type="evidence" value="ECO:0007669"/>
    <property type="project" value="InterPro"/>
</dbReference>
<reference evidence="3 5" key="2">
    <citation type="submission" date="2016-11" db="EMBL/GenBank/DDBJ databases">
        <authorList>
            <person name="Jaros S."/>
            <person name="Januszkiewicz K."/>
            <person name="Wedrychowicz H."/>
        </authorList>
    </citation>
    <scope>NUCLEOTIDE SEQUENCE [LARGE SCALE GENOMIC DNA]</scope>
    <source>
        <strain evidence="3 5">Y1</strain>
    </source>
</reference>
<dbReference type="AlphaFoldDB" id="A0A1M7IHS0"/>
<dbReference type="OrthoDB" id="1822352at2"/>
<dbReference type="InterPro" id="IPR016134">
    <property type="entry name" value="Dockerin_dom"/>
</dbReference>
<dbReference type="InterPro" id="IPR002105">
    <property type="entry name" value="Dockerin_1_rpt"/>
</dbReference>
<proteinExistence type="predicted"/>
<dbReference type="Proteomes" id="UP000183190">
    <property type="component" value="Unassembled WGS sequence"/>
</dbReference>
<evidence type="ECO:0000259" key="1">
    <source>
        <dbReference type="PROSITE" id="PS51766"/>
    </source>
</evidence>
<evidence type="ECO:0000313" key="3">
    <source>
        <dbReference type="EMBL" id="SHM40215.1"/>
    </source>
</evidence>
<dbReference type="Proteomes" id="UP000184394">
    <property type="component" value="Unassembled WGS sequence"/>
</dbReference>